<feature type="signal peptide" evidence="1">
    <location>
        <begin position="1"/>
        <end position="17"/>
    </location>
</feature>
<accession>A0ABQ2N919</accession>
<proteinExistence type="predicted"/>
<evidence type="ECO:0008006" key="4">
    <source>
        <dbReference type="Google" id="ProtNLM"/>
    </source>
</evidence>
<keyword evidence="1" id="KW-0732">Signal</keyword>
<reference evidence="3" key="1">
    <citation type="journal article" date="2019" name="Int. J. Syst. Evol. Microbiol.">
        <title>The Global Catalogue of Microorganisms (GCM) 10K type strain sequencing project: providing services to taxonomists for standard genome sequencing and annotation.</title>
        <authorList>
            <consortium name="The Broad Institute Genomics Platform"/>
            <consortium name="The Broad Institute Genome Sequencing Center for Infectious Disease"/>
            <person name="Wu L."/>
            <person name="Ma J."/>
        </authorList>
    </citation>
    <scope>NUCLEOTIDE SEQUENCE [LARGE SCALE GENOMIC DNA]</scope>
    <source>
        <strain evidence="3">CGMCC 4.7371</strain>
    </source>
</reference>
<evidence type="ECO:0000256" key="1">
    <source>
        <dbReference type="SAM" id="SignalP"/>
    </source>
</evidence>
<dbReference type="Proteomes" id="UP000655410">
    <property type="component" value="Unassembled WGS sequence"/>
</dbReference>
<feature type="chain" id="PRO_5046970366" description="Ig-like domain-containing protein" evidence="1">
    <location>
        <begin position="18"/>
        <end position="202"/>
    </location>
</feature>
<gene>
    <name evidence="2" type="ORF">GCM10011584_11920</name>
</gene>
<protein>
    <recommendedName>
        <fullName evidence="4">Ig-like domain-containing protein</fullName>
    </recommendedName>
</protein>
<evidence type="ECO:0000313" key="2">
    <source>
        <dbReference type="EMBL" id="GGO87396.1"/>
    </source>
</evidence>
<dbReference type="EMBL" id="BMNI01000002">
    <property type="protein sequence ID" value="GGO87396.1"/>
    <property type="molecule type" value="Genomic_DNA"/>
</dbReference>
<evidence type="ECO:0000313" key="3">
    <source>
        <dbReference type="Proteomes" id="UP000655410"/>
    </source>
</evidence>
<keyword evidence="3" id="KW-1185">Reference proteome</keyword>
<comment type="caution">
    <text evidence="2">The sequence shown here is derived from an EMBL/GenBank/DDBJ whole genome shotgun (WGS) entry which is preliminary data.</text>
</comment>
<organism evidence="2 3">
    <name type="scientific">Nocardioides phosphati</name>
    <dbReference type="NCBI Taxonomy" id="1867775"/>
    <lineage>
        <taxon>Bacteria</taxon>
        <taxon>Bacillati</taxon>
        <taxon>Actinomycetota</taxon>
        <taxon>Actinomycetes</taxon>
        <taxon>Propionibacteriales</taxon>
        <taxon>Nocardioidaceae</taxon>
        <taxon>Nocardioides</taxon>
    </lineage>
</organism>
<sequence>MSLTRKLVLSAVLPAMAAPVVVLGAATSAEAYPIICDPGTSWTKVGSPTRVNQVTHMKGMENFTGSTATRTATASRVTTIEASVSTTYSVSAEVSASIFKVFSAKASSSFGITVAAKGSKTNTSSESVTWTMKPGDSYVFYAGSRKVTAHWTRYRCNGNGTDFSVTSSGSAKSFYGTTEGGVACKATPPVGTMAYVAKVKYC</sequence>
<dbReference type="RefSeq" id="WP_188783091.1">
    <property type="nucleotide sequence ID" value="NZ_BMNI01000002.1"/>
</dbReference>
<name>A0ABQ2N919_9ACTN</name>